<dbReference type="eggNOG" id="arCOG07035">
    <property type="taxonomic scope" value="Archaea"/>
</dbReference>
<proteinExistence type="predicted"/>
<dbReference type="EMBL" id="CP003098">
    <property type="protein sequence ID" value="AET31823.1"/>
    <property type="molecule type" value="Genomic_DNA"/>
</dbReference>
<dbReference type="SUPFAM" id="SSF46785">
    <property type="entry name" value="Winged helix' DNA-binding domain"/>
    <property type="match status" value="1"/>
</dbReference>
<dbReference type="RefSeq" id="WP_014287651.1">
    <property type="nucleotide sequence ID" value="NC_016645.1"/>
</dbReference>
<dbReference type="GeneID" id="11594634"/>
<protein>
    <submittedName>
        <fullName evidence="1">Uncharacterized protein</fullName>
    </submittedName>
</protein>
<sequence length="252" mass="29211">MGGRDSIEKKVVRHLFLKHHDLDTSIRNLSRQLGEPYSTIRDVVHRLEAEGVVEVLRLEREYIVRLKDVSKALERGYLDEEFVAENFGYITPVMARKNGVYLSDELYVTLPFKIKRHEAHAKLAELDLRAREFMDPYLAKLGEWPRLSLLFYRIALAPEDDLRRRWISERGLESLGYYEPAYGFFAFLLYALRKAAGLSWEEAYCRAAQLIREYVEETRRGDSVVERLVDRVIEGMEKACRLHKSGGAAGGL</sequence>
<gene>
    <name evidence="1" type="ORF">P186_0369</name>
</gene>
<dbReference type="KEGG" id="pyr:P186_0369"/>
<organism evidence="1 2">
    <name type="scientific">Pyrobaculum ferrireducens</name>
    <dbReference type="NCBI Taxonomy" id="1104324"/>
    <lineage>
        <taxon>Archaea</taxon>
        <taxon>Thermoproteota</taxon>
        <taxon>Thermoprotei</taxon>
        <taxon>Thermoproteales</taxon>
        <taxon>Thermoproteaceae</taxon>
        <taxon>Pyrobaculum</taxon>
    </lineage>
</organism>
<dbReference type="STRING" id="1104324.P186_0369"/>
<evidence type="ECO:0000313" key="2">
    <source>
        <dbReference type="Proteomes" id="UP000005867"/>
    </source>
</evidence>
<dbReference type="AlphaFoldDB" id="G7VGB2"/>
<dbReference type="Proteomes" id="UP000005867">
    <property type="component" value="Chromosome"/>
</dbReference>
<dbReference type="InterPro" id="IPR036390">
    <property type="entry name" value="WH_DNA-bd_sf"/>
</dbReference>
<dbReference type="HOGENOM" id="CLU_1149846_0_0_2"/>
<keyword evidence="2" id="KW-1185">Reference proteome</keyword>
<accession>G7VGB2</accession>
<dbReference type="OrthoDB" id="27686at2157"/>
<dbReference type="BioCyc" id="PSP1104324:GJSN-358-MONOMER"/>
<evidence type="ECO:0000313" key="1">
    <source>
        <dbReference type="EMBL" id="AET31823.1"/>
    </source>
</evidence>
<reference evidence="1 2" key="1">
    <citation type="journal article" date="2012" name="J. Bacteriol.">
        <title>Complete genome sequence of strain 1860, a crenarchaeon of the genus pyrobaculum able to grow with various electron acceptors.</title>
        <authorList>
            <person name="Mardanov A.V."/>
            <person name="Gumerov V.M."/>
            <person name="Slobodkina G.B."/>
            <person name="Beletsky A.V."/>
            <person name="Bonch-Osmolovskaya E.A."/>
            <person name="Ravin N.V."/>
            <person name="Skryabin K.G."/>
        </authorList>
    </citation>
    <scope>NUCLEOTIDE SEQUENCE [LARGE SCALE GENOMIC DNA]</scope>
    <source>
        <strain evidence="1 2">1860</strain>
    </source>
</reference>
<name>G7VGB2_9CREN</name>